<evidence type="ECO:0000256" key="1">
    <source>
        <dbReference type="ARBA" id="ARBA00004196"/>
    </source>
</evidence>
<organism evidence="7 8">
    <name type="scientific">Nocardioides humi</name>
    <dbReference type="NCBI Taxonomy" id="449461"/>
    <lineage>
        <taxon>Bacteria</taxon>
        <taxon>Bacillati</taxon>
        <taxon>Actinomycetota</taxon>
        <taxon>Actinomycetes</taxon>
        <taxon>Propionibacteriales</taxon>
        <taxon>Nocardioidaceae</taxon>
        <taxon>Nocardioides</taxon>
    </lineage>
</organism>
<name>A0ABN2AU23_9ACTN</name>
<feature type="compositionally biased region" description="Low complexity" evidence="4">
    <location>
        <begin position="29"/>
        <end position="50"/>
    </location>
</feature>
<gene>
    <name evidence="7" type="ORF">GCM10009788_32790</name>
</gene>
<dbReference type="PANTHER" id="PTHR46847">
    <property type="entry name" value="D-ALLOSE-BINDING PERIPLASMIC PROTEIN-RELATED"/>
    <property type="match status" value="1"/>
</dbReference>
<accession>A0ABN2AU23</accession>
<dbReference type="PROSITE" id="PS51257">
    <property type="entry name" value="PROKAR_LIPOPROTEIN"/>
    <property type="match status" value="1"/>
</dbReference>
<keyword evidence="3 5" id="KW-0732">Signal</keyword>
<dbReference type="PANTHER" id="PTHR46847:SF1">
    <property type="entry name" value="D-ALLOSE-BINDING PERIPLASMIC PROTEIN-RELATED"/>
    <property type="match status" value="1"/>
</dbReference>
<sequence>MLRKRTRRLSTVLASFVAMVVLAACTGTTTETDSGSGAKKNSGSTGSSSGSAGGPAIDGQPQGPYDVRTDGKLTIGWVELTADCQSCVKALAEFRSFIEDNDYDWTVETLDSKGDADGAARAIEDFTTRKVDVIVTAFVVLKASGAAIDGANAAKIPVFSLDSGWSPGVVGDVTTNNFDMAAQIAAYLADSLGGNGNVVSIWSDQHYGVVIRQEMLENITKSRYPGIKILGSKNVTLAGYYQESIDAAENFVSRFGDEIDAVYCGFDEPCMAAAEVFEKAGLDVPMFGFDGHQQALGEIRGGDGTSGLVATMAQQFGPFATTVGQWINSILVEGKPVNEVIPVPEVYLPAKLITPLNVPAEGEDGWTVPGYYDVVSGQAELK</sequence>
<dbReference type="InterPro" id="IPR025997">
    <property type="entry name" value="SBP_2_dom"/>
</dbReference>
<evidence type="ECO:0000313" key="8">
    <source>
        <dbReference type="Proteomes" id="UP001500842"/>
    </source>
</evidence>
<evidence type="ECO:0000313" key="7">
    <source>
        <dbReference type="EMBL" id="GAA1526696.1"/>
    </source>
</evidence>
<evidence type="ECO:0000256" key="2">
    <source>
        <dbReference type="ARBA" id="ARBA00007639"/>
    </source>
</evidence>
<feature type="region of interest" description="Disordered" evidence="4">
    <location>
        <begin position="29"/>
        <end position="65"/>
    </location>
</feature>
<comment type="caution">
    <text evidence="7">The sequence shown here is derived from an EMBL/GenBank/DDBJ whole genome shotgun (WGS) entry which is preliminary data.</text>
</comment>
<dbReference type="Pfam" id="PF13407">
    <property type="entry name" value="Peripla_BP_4"/>
    <property type="match status" value="1"/>
</dbReference>
<evidence type="ECO:0000256" key="3">
    <source>
        <dbReference type="ARBA" id="ARBA00022729"/>
    </source>
</evidence>
<dbReference type="Proteomes" id="UP001500842">
    <property type="component" value="Unassembled WGS sequence"/>
</dbReference>
<dbReference type="Gene3D" id="3.40.50.2300">
    <property type="match status" value="2"/>
</dbReference>
<dbReference type="InterPro" id="IPR028082">
    <property type="entry name" value="Peripla_BP_I"/>
</dbReference>
<reference evidence="7 8" key="1">
    <citation type="journal article" date="2019" name="Int. J. Syst. Evol. Microbiol.">
        <title>The Global Catalogue of Microorganisms (GCM) 10K type strain sequencing project: providing services to taxonomists for standard genome sequencing and annotation.</title>
        <authorList>
            <consortium name="The Broad Institute Genomics Platform"/>
            <consortium name="The Broad Institute Genome Sequencing Center for Infectious Disease"/>
            <person name="Wu L."/>
            <person name="Ma J."/>
        </authorList>
    </citation>
    <scope>NUCLEOTIDE SEQUENCE [LARGE SCALE GENOMIC DNA]</scope>
    <source>
        <strain evidence="7 8">JCM 14942</strain>
    </source>
</reference>
<feature type="signal peptide" evidence="5">
    <location>
        <begin position="1"/>
        <end position="23"/>
    </location>
</feature>
<dbReference type="RefSeq" id="WP_344112742.1">
    <property type="nucleotide sequence ID" value="NZ_BAAAOR010000024.1"/>
</dbReference>
<dbReference type="EMBL" id="BAAAOR010000024">
    <property type="protein sequence ID" value="GAA1526696.1"/>
    <property type="molecule type" value="Genomic_DNA"/>
</dbReference>
<proteinExistence type="inferred from homology"/>
<evidence type="ECO:0000256" key="5">
    <source>
        <dbReference type="SAM" id="SignalP"/>
    </source>
</evidence>
<dbReference type="CDD" id="cd01536">
    <property type="entry name" value="PBP1_ABC_sugar_binding-like"/>
    <property type="match status" value="1"/>
</dbReference>
<evidence type="ECO:0000256" key="4">
    <source>
        <dbReference type="SAM" id="MobiDB-lite"/>
    </source>
</evidence>
<comment type="subcellular location">
    <subcellularLocation>
        <location evidence="1">Cell envelope</location>
    </subcellularLocation>
</comment>
<comment type="similarity">
    <text evidence="2">Belongs to the bacterial solute-binding protein 2 family.</text>
</comment>
<evidence type="ECO:0000259" key="6">
    <source>
        <dbReference type="Pfam" id="PF13407"/>
    </source>
</evidence>
<protein>
    <recommendedName>
        <fullName evidence="6">Periplasmic binding protein domain-containing protein</fullName>
    </recommendedName>
</protein>
<keyword evidence="8" id="KW-1185">Reference proteome</keyword>
<feature type="domain" description="Periplasmic binding protein" evidence="6">
    <location>
        <begin position="102"/>
        <end position="312"/>
    </location>
</feature>
<dbReference type="SUPFAM" id="SSF53822">
    <property type="entry name" value="Periplasmic binding protein-like I"/>
    <property type="match status" value="1"/>
</dbReference>
<feature type="chain" id="PRO_5045751976" description="Periplasmic binding protein domain-containing protein" evidence="5">
    <location>
        <begin position="24"/>
        <end position="382"/>
    </location>
</feature>